<evidence type="ECO:0000259" key="1">
    <source>
        <dbReference type="Pfam" id="PF21277"/>
    </source>
</evidence>
<evidence type="ECO:0000313" key="2">
    <source>
        <dbReference type="EMBL" id="WMS18827.1"/>
    </source>
</evidence>
<organism evidence="2 3">
    <name type="scientific">Veillonella parvula</name>
    <name type="common">Staphylococcus parvulus</name>
    <dbReference type="NCBI Taxonomy" id="29466"/>
    <lineage>
        <taxon>Bacteria</taxon>
        <taxon>Bacillati</taxon>
        <taxon>Bacillota</taxon>
        <taxon>Negativicutes</taxon>
        <taxon>Veillonellales</taxon>
        <taxon>Veillonellaceae</taxon>
        <taxon>Veillonella</taxon>
    </lineage>
</organism>
<dbReference type="Proteomes" id="UP001228955">
    <property type="component" value="Chromosome"/>
</dbReference>
<proteinExistence type="predicted"/>
<name>A0AB38YLM0_VEIPA</name>
<sequence>MAAELGQLSAAYESNGDPAIVSTGEGDLGGVSYGAYQLASNCGSVDAFLGWGLRQEEGFYKDYARALQSAGPINSDGFISKWQELGTVDPNGFMAMQHDYIKYAYYDVACSELSNQLFDVNIHSRALRDVVFSAAVQYGPGEVVNLFKEAMQYVPGWEPDWNLSYVNDIKFDWDLINGVYEQRKLHPWNYEGNPDWLRENLVERFDAEKTQALEMFSQEMQERGL</sequence>
<feature type="domain" description="Type VI secretion system spike protein VgrG3-like C-terminal" evidence="1">
    <location>
        <begin position="5"/>
        <end position="209"/>
    </location>
</feature>
<dbReference type="EMBL" id="CP133463">
    <property type="protein sequence ID" value="WMS18827.1"/>
    <property type="molecule type" value="Genomic_DNA"/>
</dbReference>
<protein>
    <recommendedName>
        <fullName evidence="1">Type VI secretion system spike protein VgrG3-like C-terminal domain-containing protein</fullName>
    </recommendedName>
</protein>
<dbReference type="Pfam" id="PF21277">
    <property type="entry name" value="T6SS_VgrG3-like_C"/>
    <property type="match status" value="1"/>
</dbReference>
<evidence type="ECO:0000313" key="3">
    <source>
        <dbReference type="Proteomes" id="UP001228955"/>
    </source>
</evidence>
<dbReference type="RefSeq" id="WP_004693141.1">
    <property type="nucleotide sequence ID" value="NZ_CP133463.1"/>
</dbReference>
<dbReference type="AlphaFoldDB" id="A0AB38YLM0"/>
<accession>A0AB38YLM0</accession>
<reference evidence="2" key="1">
    <citation type="submission" date="2023-08" db="EMBL/GenBank/DDBJ databases">
        <title>Veillonella_parvula_DSM 2007_complete_genome_hifiasm_Zymo_Research_D6332.</title>
        <authorList>
            <person name="Damerum A."/>
        </authorList>
    </citation>
    <scope>NUCLEOTIDE SEQUENCE</scope>
    <source>
        <strain evidence="2">DSM 2007</strain>
    </source>
</reference>
<gene>
    <name evidence="2" type="ORF">RDV51_05120</name>
</gene>
<dbReference type="InterPro" id="IPR049073">
    <property type="entry name" value="T6SS_VgrG3-like_C"/>
</dbReference>